<reference evidence="1" key="1">
    <citation type="submission" date="2023-03" db="EMBL/GenBank/DDBJ databases">
        <title>Massive genome expansion in bonnet fungi (Mycena s.s.) driven by repeated elements and novel gene families across ecological guilds.</title>
        <authorList>
            <consortium name="Lawrence Berkeley National Laboratory"/>
            <person name="Harder C.B."/>
            <person name="Miyauchi S."/>
            <person name="Viragh M."/>
            <person name="Kuo A."/>
            <person name="Thoen E."/>
            <person name="Andreopoulos B."/>
            <person name="Lu D."/>
            <person name="Skrede I."/>
            <person name="Drula E."/>
            <person name="Henrissat B."/>
            <person name="Morin E."/>
            <person name="Kohler A."/>
            <person name="Barry K."/>
            <person name="LaButti K."/>
            <person name="Morin E."/>
            <person name="Salamov A."/>
            <person name="Lipzen A."/>
            <person name="Mereny Z."/>
            <person name="Hegedus B."/>
            <person name="Baldrian P."/>
            <person name="Stursova M."/>
            <person name="Weitz H."/>
            <person name="Taylor A."/>
            <person name="Grigoriev I.V."/>
            <person name="Nagy L.G."/>
            <person name="Martin F."/>
            <person name="Kauserud H."/>
        </authorList>
    </citation>
    <scope>NUCLEOTIDE SEQUENCE</scope>
    <source>
        <strain evidence="1">9144</strain>
    </source>
</reference>
<dbReference type="Proteomes" id="UP001219525">
    <property type="component" value="Unassembled WGS sequence"/>
</dbReference>
<evidence type="ECO:0000313" key="1">
    <source>
        <dbReference type="EMBL" id="KAJ7202792.1"/>
    </source>
</evidence>
<accession>A0AAD6Y5N7</accession>
<organism evidence="1 2">
    <name type="scientific">Mycena pura</name>
    <dbReference type="NCBI Taxonomy" id="153505"/>
    <lineage>
        <taxon>Eukaryota</taxon>
        <taxon>Fungi</taxon>
        <taxon>Dikarya</taxon>
        <taxon>Basidiomycota</taxon>
        <taxon>Agaricomycotina</taxon>
        <taxon>Agaricomycetes</taxon>
        <taxon>Agaricomycetidae</taxon>
        <taxon>Agaricales</taxon>
        <taxon>Marasmiineae</taxon>
        <taxon>Mycenaceae</taxon>
        <taxon>Mycena</taxon>
    </lineage>
</organism>
<dbReference type="EMBL" id="JARJCW010000053">
    <property type="protein sequence ID" value="KAJ7202792.1"/>
    <property type="molecule type" value="Genomic_DNA"/>
</dbReference>
<comment type="caution">
    <text evidence="1">The sequence shown here is derived from an EMBL/GenBank/DDBJ whole genome shotgun (WGS) entry which is preliminary data.</text>
</comment>
<keyword evidence="2" id="KW-1185">Reference proteome</keyword>
<dbReference type="AlphaFoldDB" id="A0AAD6Y5N7"/>
<gene>
    <name evidence="1" type="ORF">GGX14DRAFT_652844</name>
</gene>
<protein>
    <submittedName>
        <fullName evidence="1">Uncharacterized protein</fullName>
    </submittedName>
</protein>
<proteinExistence type="predicted"/>
<name>A0AAD6Y5N7_9AGAR</name>
<sequence length="155" mass="16983">MTLFVAGARIKSAESDAVDKERDQERAAREAEKNKAGPIFGMHKTRLISSAVTATVEIPDLWHATRSIFHPLVVQQNSSSSHRLPPLLPLRNHLLRSAPTVNVLNVARAGKSPEGSGRRRLASFDPRFESFKRLCLASCRATDPHAHGSACGRIV</sequence>
<evidence type="ECO:0000313" key="2">
    <source>
        <dbReference type="Proteomes" id="UP001219525"/>
    </source>
</evidence>